<dbReference type="Proteomes" id="UP001596398">
    <property type="component" value="Unassembled WGS sequence"/>
</dbReference>
<name>A0ABD5ZN49_9EURY</name>
<dbReference type="AlphaFoldDB" id="A0ABD5ZN49"/>
<evidence type="ECO:0000259" key="1">
    <source>
        <dbReference type="Pfam" id="PF08350"/>
    </source>
</evidence>
<sequence>MNDGALDDVAYLARSATRVRLLSRVASGPTTRDRLREDGVARETLRRTLAEFEERGWATAAGGEWAATPLGAYVAASVGECLDDIGAANAVADAVALLPDGARDLGMEAYLDAEVVAATPGDPLKPVRRALAPLSEGGHIRLLAGAVTAETLAATAEGLDAGQRFEAVFDAPAAAALREDPDLAGAARTLLGREGVRAWTTAETLGYSVGLVDGRAAFGLTDERAAPAAYLETGDERVVGWVGERFDALAEAGERLRPADL</sequence>
<comment type="caution">
    <text evidence="3">The sequence shown here is derived from an EMBL/GenBank/DDBJ whole genome shotgun (WGS) entry which is preliminary data.</text>
</comment>
<evidence type="ECO:0000313" key="4">
    <source>
        <dbReference type="Proteomes" id="UP001596398"/>
    </source>
</evidence>
<dbReference type="InterPro" id="IPR057527">
    <property type="entry name" value="HVO_A0261-like_N"/>
</dbReference>
<evidence type="ECO:0000313" key="3">
    <source>
        <dbReference type="EMBL" id="MFC7235004.1"/>
    </source>
</evidence>
<dbReference type="Pfam" id="PF25213">
    <property type="entry name" value="HVO_A0261_N"/>
    <property type="match status" value="1"/>
</dbReference>
<dbReference type="InterPro" id="IPR013561">
    <property type="entry name" value="FilR1_middle_dom"/>
</dbReference>
<feature type="domain" description="Methanogenesis regulatory protein FilR1 middle" evidence="1">
    <location>
        <begin position="123"/>
        <end position="249"/>
    </location>
</feature>
<dbReference type="RefSeq" id="WP_276236026.1">
    <property type="nucleotide sequence ID" value="NZ_CP119802.1"/>
</dbReference>
<dbReference type="EMBL" id="JBHTAP010000001">
    <property type="protein sequence ID" value="MFC7235004.1"/>
    <property type="molecule type" value="Genomic_DNA"/>
</dbReference>
<keyword evidence="4" id="KW-1185">Reference proteome</keyword>
<proteinExistence type="predicted"/>
<accession>A0ABD5ZN49</accession>
<gene>
    <name evidence="3" type="ORF">ACFQJ4_06700</name>
</gene>
<organism evidence="3 4">
    <name type="scientific">Halosegnis marinus</name>
    <dbReference type="NCBI Taxonomy" id="3034023"/>
    <lineage>
        <taxon>Archaea</taxon>
        <taxon>Methanobacteriati</taxon>
        <taxon>Methanobacteriota</taxon>
        <taxon>Stenosarchaea group</taxon>
        <taxon>Halobacteria</taxon>
        <taxon>Halobacteriales</taxon>
        <taxon>Natronomonadaceae</taxon>
        <taxon>Halosegnis</taxon>
    </lineage>
</organism>
<protein>
    <submittedName>
        <fullName evidence="3">Helix-turn-helix transcriptional regulator</fullName>
    </submittedName>
</protein>
<evidence type="ECO:0000259" key="2">
    <source>
        <dbReference type="Pfam" id="PF25213"/>
    </source>
</evidence>
<dbReference type="GeneID" id="79266683"/>
<dbReference type="Pfam" id="PF08350">
    <property type="entry name" value="FilR1_middle"/>
    <property type="match status" value="1"/>
</dbReference>
<reference evidence="3 4" key="1">
    <citation type="journal article" date="2019" name="Int. J. Syst. Evol. Microbiol.">
        <title>The Global Catalogue of Microorganisms (GCM) 10K type strain sequencing project: providing services to taxonomists for standard genome sequencing and annotation.</title>
        <authorList>
            <consortium name="The Broad Institute Genomics Platform"/>
            <consortium name="The Broad Institute Genome Sequencing Center for Infectious Disease"/>
            <person name="Wu L."/>
            <person name="Ma J."/>
        </authorList>
    </citation>
    <scope>NUCLEOTIDE SEQUENCE [LARGE SCALE GENOMIC DNA]</scope>
    <source>
        <strain evidence="3 4">DT85</strain>
    </source>
</reference>
<feature type="domain" description="HVO-A0261-like N-terminal" evidence="2">
    <location>
        <begin position="7"/>
        <end position="89"/>
    </location>
</feature>